<dbReference type="RefSeq" id="WP_066527594.1">
    <property type="nucleotide sequence ID" value="NZ_JBHSFZ010000064.1"/>
</dbReference>
<proteinExistence type="predicted"/>
<evidence type="ECO:0000313" key="2">
    <source>
        <dbReference type="Proteomes" id="UP001595957"/>
    </source>
</evidence>
<dbReference type="EMBL" id="JBHSFZ010000064">
    <property type="protein sequence ID" value="MFC4596455.1"/>
    <property type="molecule type" value="Genomic_DNA"/>
</dbReference>
<gene>
    <name evidence="1" type="ORF">ACFO3E_20100</name>
</gene>
<accession>A0ABV9F620</accession>
<dbReference type="Pfam" id="PF11836">
    <property type="entry name" value="Phage_TAC_11"/>
    <property type="match status" value="1"/>
</dbReference>
<protein>
    <submittedName>
        <fullName evidence="1">Gene transfer agent family protein</fullName>
    </submittedName>
</protein>
<sequence length="104" mass="10759">MSGAVNSARGEAALELGGETLRLRPSFAALVAAEEEPGPLFELVDRAADGKLSLSDIAALFWHCLVDPPGGLTREALGEAIVEAGLAKLSPVLRGILKQILGGR</sequence>
<keyword evidence="2" id="KW-1185">Reference proteome</keyword>
<organism evidence="1 2">
    <name type="scientific">Sphingobium tyrosinilyticum</name>
    <dbReference type="NCBI Taxonomy" id="2715436"/>
    <lineage>
        <taxon>Bacteria</taxon>
        <taxon>Pseudomonadati</taxon>
        <taxon>Pseudomonadota</taxon>
        <taxon>Alphaproteobacteria</taxon>
        <taxon>Sphingomonadales</taxon>
        <taxon>Sphingomonadaceae</taxon>
        <taxon>Sphingobium</taxon>
    </lineage>
</organism>
<dbReference type="InterPro" id="IPR021791">
    <property type="entry name" value="Phage_TAC_11"/>
</dbReference>
<reference evidence="2" key="1">
    <citation type="journal article" date="2019" name="Int. J. Syst. Evol. Microbiol.">
        <title>The Global Catalogue of Microorganisms (GCM) 10K type strain sequencing project: providing services to taxonomists for standard genome sequencing and annotation.</title>
        <authorList>
            <consortium name="The Broad Institute Genomics Platform"/>
            <consortium name="The Broad Institute Genome Sequencing Center for Infectious Disease"/>
            <person name="Wu L."/>
            <person name="Ma J."/>
        </authorList>
    </citation>
    <scope>NUCLEOTIDE SEQUENCE [LARGE SCALE GENOMIC DNA]</scope>
    <source>
        <strain evidence="2">NBRC 103632</strain>
    </source>
</reference>
<dbReference type="Proteomes" id="UP001595957">
    <property type="component" value="Unassembled WGS sequence"/>
</dbReference>
<name>A0ABV9F620_9SPHN</name>
<evidence type="ECO:0000313" key="1">
    <source>
        <dbReference type="EMBL" id="MFC4596455.1"/>
    </source>
</evidence>
<comment type="caution">
    <text evidence="1">The sequence shown here is derived from an EMBL/GenBank/DDBJ whole genome shotgun (WGS) entry which is preliminary data.</text>
</comment>